<keyword evidence="3" id="KW-1185">Reference proteome</keyword>
<organism evidence="2 3">
    <name type="scientific">Sporolactobacillus shoreicorticis</name>
    <dbReference type="NCBI Taxonomy" id="1923877"/>
    <lineage>
        <taxon>Bacteria</taxon>
        <taxon>Bacillati</taxon>
        <taxon>Bacillota</taxon>
        <taxon>Bacilli</taxon>
        <taxon>Bacillales</taxon>
        <taxon>Sporolactobacillaceae</taxon>
        <taxon>Sporolactobacillus</taxon>
    </lineage>
</organism>
<name>A0ABW5RZ99_9BACL</name>
<dbReference type="SUPFAM" id="SSF54593">
    <property type="entry name" value="Glyoxalase/Bleomycin resistance protein/Dihydroxybiphenyl dioxygenase"/>
    <property type="match status" value="1"/>
</dbReference>
<dbReference type="Pfam" id="PF00903">
    <property type="entry name" value="Glyoxalase"/>
    <property type="match status" value="1"/>
</dbReference>
<evidence type="ECO:0000313" key="3">
    <source>
        <dbReference type="Proteomes" id="UP001597399"/>
    </source>
</evidence>
<dbReference type="InterPro" id="IPR029068">
    <property type="entry name" value="Glyas_Bleomycin-R_OHBP_Dase"/>
</dbReference>
<dbReference type="PROSITE" id="PS51819">
    <property type="entry name" value="VOC"/>
    <property type="match status" value="1"/>
</dbReference>
<evidence type="ECO:0000313" key="2">
    <source>
        <dbReference type="EMBL" id="MFD2692237.1"/>
    </source>
</evidence>
<sequence>MNHQLITLGGKEERMKLKMTLNSLYICVKDMDRAINFYERLLDQQVSERDDVFSIFNFEHNRLCLFNPAKVNEKHTWGNNCLPSFQVNNMDVLLKRINELGAPIGFPLTRIGESLVLEFKDPEGNDIEVYCKQTNISPREIGKALS</sequence>
<accession>A0ABW5RZ99</accession>
<dbReference type="InterPro" id="IPR004360">
    <property type="entry name" value="Glyas_Fos-R_dOase_dom"/>
</dbReference>
<dbReference type="PANTHER" id="PTHR33993">
    <property type="entry name" value="GLYOXALASE-RELATED"/>
    <property type="match status" value="1"/>
</dbReference>
<dbReference type="PANTHER" id="PTHR33993:SF2">
    <property type="entry name" value="VOC DOMAIN-CONTAINING PROTEIN"/>
    <property type="match status" value="1"/>
</dbReference>
<dbReference type="Proteomes" id="UP001597399">
    <property type="component" value="Unassembled WGS sequence"/>
</dbReference>
<comment type="caution">
    <text evidence="2">The sequence shown here is derived from an EMBL/GenBank/DDBJ whole genome shotgun (WGS) entry which is preliminary data.</text>
</comment>
<reference evidence="3" key="1">
    <citation type="journal article" date="2019" name="Int. J. Syst. Evol. Microbiol.">
        <title>The Global Catalogue of Microorganisms (GCM) 10K type strain sequencing project: providing services to taxonomists for standard genome sequencing and annotation.</title>
        <authorList>
            <consortium name="The Broad Institute Genomics Platform"/>
            <consortium name="The Broad Institute Genome Sequencing Center for Infectious Disease"/>
            <person name="Wu L."/>
            <person name="Ma J."/>
        </authorList>
    </citation>
    <scope>NUCLEOTIDE SEQUENCE [LARGE SCALE GENOMIC DNA]</scope>
    <source>
        <strain evidence="3">TISTR 2466</strain>
    </source>
</reference>
<dbReference type="EMBL" id="JBHUMQ010000001">
    <property type="protein sequence ID" value="MFD2692237.1"/>
    <property type="molecule type" value="Genomic_DNA"/>
</dbReference>
<dbReference type="InterPro" id="IPR052164">
    <property type="entry name" value="Anthracycline_SecMetBiosynth"/>
</dbReference>
<evidence type="ECO:0000259" key="1">
    <source>
        <dbReference type="PROSITE" id="PS51819"/>
    </source>
</evidence>
<gene>
    <name evidence="2" type="ORF">ACFSUE_01060</name>
</gene>
<proteinExistence type="predicted"/>
<dbReference type="RefSeq" id="WP_253058665.1">
    <property type="nucleotide sequence ID" value="NZ_JAMXWM010000003.1"/>
</dbReference>
<dbReference type="InterPro" id="IPR037523">
    <property type="entry name" value="VOC_core"/>
</dbReference>
<dbReference type="Gene3D" id="3.10.180.10">
    <property type="entry name" value="2,3-Dihydroxybiphenyl 1,2-Dioxygenase, domain 1"/>
    <property type="match status" value="1"/>
</dbReference>
<protein>
    <submittedName>
        <fullName evidence="2">VOC family protein</fullName>
    </submittedName>
</protein>
<dbReference type="CDD" id="cd06587">
    <property type="entry name" value="VOC"/>
    <property type="match status" value="1"/>
</dbReference>
<feature type="domain" description="VOC" evidence="1">
    <location>
        <begin position="20"/>
        <end position="132"/>
    </location>
</feature>